<evidence type="ECO:0000256" key="8">
    <source>
        <dbReference type="ARBA" id="ARBA00023224"/>
    </source>
</evidence>
<evidence type="ECO:0000259" key="10">
    <source>
        <dbReference type="PROSITE" id="PS50111"/>
    </source>
</evidence>
<dbReference type="InterPro" id="IPR004089">
    <property type="entry name" value="MCPsignal_dom"/>
</dbReference>
<dbReference type="Pfam" id="PF00015">
    <property type="entry name" value="MCPsignal"/>
    <property type="match status" value="1"/>
</dbReference>
<keyword evidence="8 9" id="KW-0807">Transducer</keyword>
<keyword evidence="3" id="KW-0488">Methylation</keyword>
<protein>
    <submittedName>
        <fullName evidence="11">Methyl-accepting chemotaxis protein I</fullName>
    </submittedName>
</protein>
<dbReference type="SMART" id="SM00283">
    <property type="entry name" value="MA"/>
    <property type="match status" value="1"/>
</dbReference>
<evidence type="ECO:0000256" key="5">
    <source>
        <dbReference type="ARBA" id="ARBA00022692"/>
    </source>
</evidence>
<dbReference type="EMBL" id="BBMS01000055">
    <property type="protein sequence ID" value="GAL29041.1"/>
    <property type="molecule type" value="Genomic_DNA"/>
</dbReference>
<keyword evidence="5" id="KW-0812">Transmembrane</keyword>
<keyword evidence="7" id="KW-0472">Membrane</keyword>
<keyword evidence="4" id="KW-0145">Chemotaxis</keyword>
<evidence type="ECO:0000256" key="9">
    <source>
        <dbReference type="PROSITE-ProRule" id="PRU00284"/>
    </source>
</evidence>
<dbReference type="PANTHER" id="PTHR32089">
    <property type="entry name" value="METHYL-ACCEPTING CHEMOTAXIS PROTEIN MCPB"/>
    <property type="match status" value="1"/>
</dbReference>
<comment type="caution">
    <text evidence="11">The sequence shown here is derived from an EMBL/GenBank/DDBJ whole genome shotgun (WGS) entry which is preliminary data.</text>
</comment>
<evidence type="ECO:0000256" key="1">
    <source>
        <dbReference type="ARBA" id="ARBA00004651"/>
    </source>
</evidence>
<keyword evidence="2" id="KW-1003">Cell membrane</keyword>
<feature type="domain" description="Methyl-accepting transducer" evidence="10">
    <location>
        <begin position="1"/>
        <end position="181"/>
    </location>
</feature>
<evidence type="ECO:0000256" key="2">
    <source>
        <dbReference type="ARBA" id="ARBA00022475"/>
    </source>
</evidence>
<accession>A0ABQ0JJV5</accession>
<comment type="subcellular location">
    <subcellularLocation>
        <location evidence="1">Cell membrane</location>
        <topology evidence="1">Multi-pass membrane protein</topology>
    </subcellularLocation>
</comment>
<gene>
    <name evidence="11" type="ORF">JCM19239_6129</name>
</gene>
<keyword evidence="12" id="KW-1185">Reference proteome</keyword>
<proteinExistence type="predicted"/>
<dbReference type="PROSITE" id="PS50111">
    <property type="entry name" value="CHEMOTAXIS_TRANSDUC_2"/>
    <property type="match status" value="1"/>
</dbReference>
<dbReference type="PANTHER" id="PTHR32089:SF39">
    <property type="entry name" value="METHYL-ACCEPTING CHEMOTAXIS PROTEIN HLYB"/>
    <property type="match status" value="1"/>
</dbReference>
<evidence type="ECO:0000256" key="3">
    <source>
        <dbReference type="ARBA" id="ARBA00022481"/>
    </source>
</evidence>
<evidence type="ECO:0000256" key="4">
    <source>
        <dbReference type="ARBA" id="ARBA00022500"/>
    </source>
</evidence>
<dbReference type="Gene3D" id="1.10.287.950">
    <property type="entry name" value="Methyl-accepting chemotaxis protein"/>
    <property type="match status" value="1"/>
</dbReference>
<evidence type="ECO:0000313" key="12">
    <source>
        <dbReference type="Proteomes" id="UP000029223"/>
    </source>
</evidence>
<evidence type="ECO:0000256" key="7">
    <source>
        <dbReference type="ARBA" id="ARBA00023136"/>
    </source>
</evidence>
<reference evidence="12" key="1">
    <citation type="submission" date="2014-09" db="EMBL/GenBank/DDBJ databases">
        <title>Vibrio variabilis JCM 19239. (C206) whole genome shotgun sequence.</title>
        <authorList>
            <person name="Sawabe T."/>
            <person name="Meirelles P."/>
            <person name="Nakanishi M."/>
            <person name="Sayaka M."/>
            <person name="Hattori M."/>
            <person name="Ohkuma M."/>
        </authorList>
    </citation>
    <scope>NUCLEOTIDE SEQUENCE [LARGE SCALE GENOMIC DNA]</scope>
    <source>
        <strain evidence="12">JCM 19239</strain>
    </source>
</reference>
<evidence type="ECO:0000256" key="6">
    <source>
        <dbReference type="ARBA" id="ARBA00022989"/>
    </source>
</evidence>
<name>A0ABQ0JJV5_9VIBR</name>
<sequence>MVNQASNNSEQSRQFVDDTVSNIQSLSAVLAESNNEIRSLNDHVGKIGGAVHIIQDIAEQTNLLALNAAIEAARAGEQGRGFAVVADEVRALASRTHQSTEEITNLVSAIQSQMTTVVDDIEQCNTQGAETLCASAKLDTALQQISDDMTRIQSNSEQIAAAIEEQGIVMNQVGESITDLNQISTDNMNNATACIEEVQKVSNQTQHMDKAISVIQNLVLRPK</sequence>
<keyword evidence="6" id="KW-1133">Transmembrane helix</keyword>
<dbReference type="Proteomes" id="UP000029223">
    <property type="component" value="Unassembled WGS sequence"/>
</dbReference>
<evidence type="ECO:0000313" key="11">
    <source>
        <dbReference type="EMBL" id="GAL29041.1"/>
    </source>
</evidence>
<organism evidence="11 12">
    <name type="scientific">Vibrio variabilis</name>
    <dbReference type="NCBI Taxonomy" id="990271"/>
    <lineage>
        <taxon>Bacteria</taxon>
        <taxon>Pseudomonadati</taxon>
        <taxon>Pseudomonadota</taxon>
        <taxon>Gammaproteobacteria</taxon>
        <taxon>Vibrionales</taxon>
        <taxon>Vibrionaceae</taxon>
        <taxon>Vibrio</taxon>
    </lineage>
</organism>
<dbReference type="SUPFAM" id="SSF58104">
    <property type="entry name" value="Methyl-accepting chemotaxis protein (MCP) signaling domain"/>
    <property type="match status" value="1"/>
</dbReference>